<comment type="caution">
    <text evidence="2">The sequence shown here is derived from an EMBL/GenBank/DDBJ whole genome shotgun (WGS) entry which is preliminary data.</text>
</comment>
<reference evidence="2" key="1">
    <citation type="journal article" date="2023" name="Mol. Phylogenet. Evol.">
        <title>Genome-scale phylogeny and comparative genomics of the fungal order Sordariales.</title>
        <authorList>
            <person name="Hensen N."/>
            <person name="Bonometti L."/>
            <person name="Westerberg I."/>
            <person name="Brannstrom I.O."/>
            <person name="Guillou S."/>
            <person name="Cros-Aarteil S."/>
            <person name="Calhoun S."/>
            <person name="Haridas S."/>
            <person name="Kuo A."/>
            <person name="Mondo S."/>
            <person name="Pangilinan J."/>
            <person name="Riley R."/>
            <person name="LaButti K."/>
            <person name="Andreopoulos B."/>
            <person name="Lipzen A."/>
            <person name="Chen C."/>
            <person name="Yan M."/>
            <person name="Daum C."/>
            <person name="Ng V."/>
            <person name="Clum A."/>
            <person name="Steindorff A."/>
            <person name="Ohm R.A."/>
            <person name="Martin F."/>
            <person name="Silar P."/>
            <person name="Natvig D.O."/>
            <person name="Lalanne C."/>
            <person name="Gautier V."/>
            <person name="Ament-Velasquez S.L."/>
            <person name="Kruys A."/>
            <person name="Hutchinson M.I."/>
            <person name="Powell A.J."/>
            <person name="Barry K."/>
            <person name="Miller A.N."/>
            <person name="Grigoriev I.V."/>
            <person name="Debuchy R."/>
            <person name="Gladieux P."/>
            <person name="Hiltunen Thoren M."/>
            <person name="Johannesson H."/>
        </authorList>
    </citation>
    <scope>NUCLEOTIDE SEQUENCE</scope>
    <source>
        <strain evidence="2">CBS 532.94</strain>
    </source>
</reference>
<dbReference type="Pfam" id="PF00264">
    <property type="entry name" value="Tyrosinase"/>
    <property type="match status" value="1"/>
</dbReference>
<gene>
    <name evidence="2" type="ORF">C8A03DRAFT_32653</name>
</gene>
<dbReference type="EMBL" id="MU860067">
    <property type="protein sequence ID" value="KAK4239313.1"/>
    <property type="molecule type" value="Genomic_DNA"/>
</dbReference>
<name>A0AAN7HD81_9PEZI</name>
<dbReference type="Proteomes" id="UP001303760">
    <property type="component" value="Unassembled WGS sequence"/>
</dbReference>
<keyword evidence="3" id="KW-1185">Reference proteome</keyword>
<dbReference type="InterPro" id="IPR002227">
    <property type="entry name" value="Tyrosinase_Cu-bd"/>
</dbReference>
<evidence type="ECO:0000313" key="3">
    <source>
        <dbReference type="Proteomes" id="UP001303760"/>
    </source>
</evidence>
<evidence type="ECO:0000259" key="1">
    <source>
        <dbReference type="Pfam" id="PF00264"/>
    </source>
</evidence>
<dbReference type="InterPro" id="IPR008922">
    <property type="entry name" value="Di-copper_centre_dom_sf"/>
</dbReference>
<protein>
    <submittedName>
        <fullName evidence="2">Monooxygenase</fullName>
    </submittedName>
</protein>
<sequence>MSPATSSNDPILSLYHIQVDRLWWLWRQQDPSVRNTAIGGPRTQAKDSREATPEDVIPFLGLVQDVKVSELMTTQSWRLCLLARRN</sequence>
<keyword evidence="2" id="KW-0503">Monooxygenase</keyword>
<feature type="domain" description="Tyrosinase copper-binding" evidence="1">
    <location>
        <begin position="1"/>
        <end position="29"/>
    </location>
</feature>
<reference evidence="2" key="2">
    <citation type="submission" date="2023-05" db="EMBL/GenBank/DDBJ databases">
        <authorList>
            <consortium name="Lawrence Berkeley National Laboratory"/>
            <person name="Steindorff A."/>
            <person name="Hensen N."/>
            <person name="Bonometti L."/>
            <person name="Westerberg I."/>
            <person name="Brannstrom I.O."/>
            <person name="Guillou S."/>
            <person name="Cros-Aarteil S."/>
            <person name="Calhoun S."/>
            <person name="Haridas S."/>
            <person name="Kuo A."/>
            <person name="Mondo S."/>
            <person name="Pangilinan J."/>
            <person name="Riley R."/>
            <person name="Labutti K."/>
            <person name="Andreopoulos B."/>
            <person name="Lipzen A."/>
            <person name="Chen C."/>
            <person name="Yanf M."/>
            <person name="Daum C."/>
            <person name="Ng V."/>
            <person name="Clum A."/>
            <person name="Ohm R."/>
            <person name="Martin F."/>
            <person name="Silar P."/>
            <person name="Natvig D."/>
            <person name="Lalanne C."/>
            <person name="Gautier V."/>
            <person name="Ament-Velasquez S.L."/>
            <person name="Kruys A."/>
            <person name="Hutchinson M.I."/>
            <person name="Powell A.J."/>
            <person name="Barry K."/>
            <person name="Miller A.N."/>
            <person name="Grigoriev I.V."/>
            <person name="Debuchy R."/>
            <person name="Gladieux P."/>
            <person name="Thoren M.H."/>
            <person name="Johannesson H."/>
        </authorList>
    </citation>
    <scope>NUCLEOTIDE SEQUENCE</scope>
    <source>
        <strain evidence="2">CBS 532.94</strain>
    </source>
</reference>
<dbReference type="AlphaFoldDB" id="A0AAN7HD81"/>
<organism evidence="2 3">
    <name type="scientific">Achaetomium macrosporum</name>
    <dbReference type="NCBI Taxonomy" id="79813"/>
    <lineage>
        <taxon>Eukaryota</taxon>
        <taxon>Fungi</taxon>
        <taxon>Dikarya</taxon>
        <taxon>Ascomycota</taxon>
        <taxon>Pezizomycotina</taxon>
        <taxon>Sordariomycetes</taxon>
        <taxon>Sordariomycetidae</taxon>
        <taxon>Sordariales</taxon>
        <taxon>Chaetomiaceae</taxon>
        <taxon>Achaetomium</taxon>
    </lineage>
</organism>
<keyword evidence="2" id="KW-0560">Oxidoreductase</keyword>
<accession>A0AAN7HD81</accession>
<dbReference type="GO" id="GO:0004497">
    <property type="term" value="F:monooxygenase activity"/>
    <property type="evidence" value="ECO:0007669"/>
    <property type="project" value="UniProtKB-KW"/>
</dbReference>
<dbReference type="SUPFAM" id="SSF48056">
    <property type="entry name" value="Di-copper centre-containing domain"/>
    <property type="match status" value="1"/>
</dbReference>
<dbReference type="Gene3D" id="1.10.1280.10">
    <property type="entry name" value="Di-copper center containing domain from catechol oxidase"/>
    <property type="match status" value="1"/>
</dbReference>
<evidence type="ECO:0000313" key="2">
    <source>
        <dbReference type="EMBL" id="KAK4239313.1"/>
    </source>
</evidence>
<proteinExistence type="predicted"/>